<keyword evidence="2" id="KW-0378">Hydrolase</keyword>
<dbReference type="SUPFAM" id="SSF53474">
    <property type="entry name" value="alpha/beta-Hydrolases"/>
    <property type="match status" value="1"/>
</dbReference>
<protein>
    <submittedName>
        <fullName evidence="5">Acetyl esterase/lipase</fullName>
    </submittedName>
</protein>
<evidence type="ECO:0000256" key="2">
    <source>
        <dbReference type="ARBA" id="ARBA00022801"/>
    </source>
</evidence>
<keyword evidence="6" id="KW-1185">Reference proteome</keyword>
<dbReference type="Gene3D" id="3.40.50.1820">
    <property type="entry name" value="alpha/beta hydrolase"/>
    <property type="match status" value="1"/>
</dbReference>
<proteinExistence type="inferred from homology"/>
<reference evidence="5 6" key="1">
    <citation type="submission" date="2020-08" db="EMBL/GenBank/DDBJ databases">
        <title>Genomic Encyclopedia of Type Strains, Phase IV (KMG-IV): sequencing the most valuable type-strain genomes for metagenomic binning, comparative biology and taxonomic classification.</title>
        <authorList>
            <person name="Goeker M."/>
        </authorList>
    </citation>
    <scope>NUCLEOTIDE SEQUENCE [LARGE SCALE GENOMIC DNA]</scope>
    <source>
        <strain evidence="5 6">DSM 22198</strain>
    </source>
</reference>
<dbReference type="InterPro" id="IPR029058">
    <property type="entry name" value="AB_hydrolase_fold"/>
</dbReference>
<dbReference type="EMBL" id="JACIIZ010000017">
    <property type="protein sequence ID" value="MBB6254418.1"/>
    <property type="molecule type" value="Genomic_DNA"/>
</dbReference>
<dbReference type="GO" id="GO:0004806">
    <property type="term" value="F:triacylglycerol lipase activity"/>
    <property type="evidence" value="ECO:0007669"/>
    <property type="project" value="TreeGrafter"/>
</dbReference>
<comment type="similarity">
    <text evidence="1">Belongs to the 'GDXG' lipolytic enzyme family.</text>
</comment>
<sequence>MGGIRGLVWAVALAAMVSLTAASAATDGAGAEAIHVDADGTIHVDGLAVPVSDFLSAPARAQQSARLIRPPAPVVTEAGVKDARAGTDAFQQSVADRWRAVYPARIEPTMMNGVKTEVITPEAGIAPENQNRVLINLHGGGFFAGGGGAGGRAESLPVAGRGRIKVVAVDYRLAPENRFPAASEDVEQVYRALLAHHRPEQIGIYGCSAGGTLVAQSVAWFQKRRLPPPGAIGIFCSGAMPTFWYGGDSFAVTQMMNARLQATPEQMRDGAGTLYLAGVDGNDPLVTPGLFPEVLAKFPPTLIITGTRDSAMSNAIVTNARLLAVGAETQLFVQEGLGHGEFATLVGSAEAAQAYDVIWRFFDRHLAK</sequence>
<dbReference type="PANTHER" id="PTHR48081">
    <property type="entry name" value="AB HYDROLASE SUPERFAMILY PROTEIN C4A8.06C"/>
    <property type="match status" value="1"/>
</dbReference>
<name>A0A7X0B297_9PROT</name>
<feature type="domain" description="Alpha/beta hydrolase fold-3" evidence="4">
    <location>
        <begin position="134"/>
        <end position="340"/>
    </location>
</feature>
<dbReference type="AlphaFoldDB" id="A0A7X0B297"/>
<evidence type="ECO:0000256" key="1">
    <source>
        <dbReference type="ARBA" id="ARBA00010515"/>
    </source>
</evidence>
<dbReference type="Pfam" id="PF07859">
    <property type="entry name" value="Abhydrolase_3"/>
    <property type="match status" value="1"/>
</dbReference>
<accession>A0A7X0B297</accession>
<dbReference type="PANTHER" id="PTHR48081:SF30">
    <property type="entry name" value="ACETYL-HYDROLASE LIPR-RELATED"/>
    <property type="match status" value="1"/>
</dbReference>
<evidence type="ECO:0000313" key="6">
    <source>
        <dbReference type="Proteomes" id="UP000539175"/>
    </source>
</evidence>
<keyword evidence="3" id="KW-0732">Signal</keyword>
<feature type="chain" id="PRO_5030617822" evidence="3">
    <location>
        <begin position="25"/>
        <end position="368"/>
    </location>
</feature>
<dbReference type="RefSeq" id="WP_184806810.1">
    <property type="nucleotide sequence ID" value="NZ_JACIIZ010000017.1"/>
</dbReference>
<gene>
    <name evidence="5" type="ORF">FHS74_005007</name>
</gene>
<evidence type="ECO:0000259" key="4">
    <source>
        <dbReference type="Pfam" id="PF07859"/>
    </source>
</evidence>
<evidence type="ECO:0000313" key="5">
    <source>
        <dbReference type="EMBL" id="MBB6254418.1"/>
    </source>
</evidence>
<dbReference type="InterPro" id="IPR013094">
    <property type="entry name" value="AB_hydrolase_3"/>
</dbReference>
<feature type="signal peptide" evidence="3">
    <location>
        <begin position="1"/>
        <end position="24"/>
    </location>
</feature>
<evidence type="ECO:0000256" key="3">
    <source>
        <dbReference type="SAM" id="SignalP"/>
    </source>
</evidence>
<dbReference type="InterPro" id="IPR050300">
    <property type="entry name" value="GDXG_lipolytic_enzyme"/>
</dbReference>
<comment type="caution">
    <text evidence="5">The sequence shown here is derived from an EMBL/GenBank/DDBJ whole genome shotgun (WGS) entry which is preliminary data.</text>
</comment>
<dbReference type="Proteomes" id="UP000539175">
    <property type="component" value="Unassembled WGS sequence"/>
</dbReference>
<organism evidence="5 6">
    <name type="scientific">Nitrospirillum iridis</name>
    <dbReference type="NCBI Taxonomy" id="765888"/>
    <lineage>
        <taxon>Bacteria</taxon>
        <taxon>Pseudomonadati</taxon>
        <taxon>Pseudomonadota</taxon>
        <taxon>Alphaproteobacteria</taxon>
        <taxon>Rhodospirillales</taxon>
        <taxon>Azospirillaceae</taxon>
        <taxon>Nitrospirillum</taxon>
    </lineage>
</organism>